<evidence type="ECO:0000313" key="3">
    <source>
        <dbReference type="Proteomes" id="UP001381693"/>
    </source>
</evidence>
<gene>
    <name evidence="2" type="primary">RASA2_1</name>
    <name evidence="2" type="ORF">SK128_012806</name>
</gene>
<dbReference type="EMBL" id="JAXCGZ010011850">
    <property type="protein sequence ID" value="KAK7074041.1"/>
    <property type="molecule type" value="Genomic_DNA"/>
</dbReference>
<dbReference type="Proteomes" id="UP001381693">
    <property type="component" value="Unassembled WGS sequence"/>
</dbReference>
<sequence>MAVSPGQVRLEQRLKVKIGEAKNLVRSHGNAGPRDVYCTVSLDQEEIFRSAPAEKTAGHSAFFGDEFQFDIPRRFRFLSFYLNDRDRPMKTDKIVGKVSLKKDILHKYHGKDQWFPVMPVDADSEVQGKVHVEIRHLSVGQMNDGYPQHMLE</sequence>
<dbReference type="Pfam" id="PF00168">
    <property type="entry name" value="C2"/>
    <property type="match status" value="1"/>
</dbReference>
<organism evidence="2 3">
    <name type="scientific">Halocaridina rubra</name>
    <name type="common">Hawaiian red shrimp</name>
    <dbReference type="NCBI Taxonomy" id="373956"/>
    <lineage>
        <taxon>Eukaryota</taxon>
        <taxon>Metazoa</taxon>
        <taxon>Ecdysozoa</taxon>
        <taxon>Arthropoda</taxon>
        <taxon>Crustacea</taxon>
        <taxon>Multicrustacea</taxon>
        <taxon>Malacostraca</taxon>
        <taxon>Eumalacostraca</taxon>
        <taxon>Eucarida</taxon>
        <taxon>Decapoda</taxon>
        <taxon>Pleocyemata</taxon>
        <taxon>Caridea</taxon>
        <taxon>Atyoidea</taxon>
        <taxon>Atyidae</taxon>
        <taxon>Halocaridina</taxon>
    </lineage>
</organism>
<name>A0AAN8WX77_HALRR</name>
<dbReference type="SMART" id="SM00239">
    <property type="entry name" value="C2"/>
    <property type="match status" value="1"/>
</dbReference>
<dbReference type="InterPro" id="IPR000008">
    <property type="entry name" value="C2_dom"/>
</dbReference>
<reference evidence="2 3" key="1">
    <citation type="submission" date="2023-11" db="EMBL/GenBank/DDBJ databases">
        <title>Halocaridina rubra genome assembly.</title>
        <authorList>
            <person name="Smith C."/>
        </authorList>
    </citation>
    <scope>NUCLEOTIDE SEQUENCE [LARGE SCALE GENOMIC DNA]</scope>
    <source>
        <strain evidence="2">EP-1</strain>
        <tissue evidence="2">Whole</tissue>
    </source>
</reference>
<dbReference type="SUPFAM" id="SSF49562">
    <property type="entry name" value="C2 domain (Calcium/lipid-binding domain, CaLB)"/>
    <property type="match status" value="1"/>
</dbReference>
<proteinExistence type="predicted"/>
<dbReference type="Gene3D" id="2.60.40.150">
    <property type="entry name" value="C2 domain"/>
    <property type="match status" value="1"/>
</dbReference>
<keyword evidence="3" id="KW-1185">Reference proteome</keyword>
<feature type="non-terminal residue" evidence="2">
    <location>
        <position position="152"/>
    </location>
</feature>
<dbReference type="AlphaFoldDB" id="A0AAN8WX77"/>
<evidence type="ECO:0000313" key="2">
    <source>
        <dbReference type="EMBL" id="KAK7074041.1"/>
    </source>
</evidence>
<feature type="domain" description="C2" evidence="1">
    <location>
        <begin position="1"/>
        <end position="115"/>
    </location>
</feature>
<protein>
    <submittedName>
        <fullName evidence="2">Ras GTPase-activating protein 2</fullName>
    </submittedName>
</protein>
<evidence type="ECO:0000259" key="1">
    <source>
        <dbReference type="PROSITE" id="PS50004"/>
    </source>
</evidence>
<comment type="caution">
    <text evidence="2">The sequence shown here is derived from an EMBL/GenBank/DDBJ whole genome shotgun (WGS) entry which is preliminary data.</text>
</comment>
<dbReference type="InterPro" id="IPR035892">
    <property type="entry name" value="C2_domain_sf"/>
</dbReference>
<accession>A0AAN8WX77</accession>
<dbReference type="PROSITE" id="PS50004">
    <property type="entry name" value="C2"/>
    <property type="match status" value="1"/>
</dbReference>